<dbReference type="InterPro" id="IPR005632">
    <property type="entry name" value="Chaperone_Skp"/>
</dbReference>
<dbReference type="AlphaFoldDB" id="A0A7W6M8M3"/>
<accession>A0A7W6M8M3</accession>
<dbReference type="SUPFAM" id="SSF111384">
    <property type="entry name" value="OmpH-like"/>
    <property type="match status" value="1"/>
</dbReference>
<proteinExistence type="predicted"/>
<gene>
    <name evidence="2" type="ORF">GGR93_001445</name>
</gene>
<reference evidence="2 3" key="1">
    <citation type="submission" date="2020-08" db="EMBL/GenBank/DDBJ databases">
        <title>Genomic Encyclopedia of Type Strains, Phase IV (KMG-IV): sequencing the most valuable type-strain genomes for metagenomic binning, comparative biology and taxonomic classification.</title>
        <authorList>
            <person name="Goeker M."/>
        </authorList>
    </citation>
    <scope>NUCLEOTIDE SEQUENCE [LARGE SCALE GENOMIC DNA]</scope>
    <source>
        <strain evidence="2 3">DSM 101015</strain>
    </source>
</reference>
<protein>
    <submittedName>
        <fullName evidence="2">Skp family chaperone for outer membrane proteins</fullName>
    </submittedName>
</protein>
<dbReference type="Pfam" id="PF03938">
    <property type="entry name" value="OmpH"/>
    <property type="match status" value="1"/>
</dbReference>
<keyword evidence="3" id="KW-1185">Reference proteome</keyword>
<dbReference type="EMBL" id="JACIFU010000002">
    <property type="protein sequence ID" value="MBB4173672.1"/>
    <property type="molecule type" value="Genomic_DNA"/>
</dbReference>
<feature type="coiled-coil region" evidence="1">
    <location>
        <begin position="71"/>
        <end position="105"/>
    </location>
</feature>
<dbReference type="InterPro" id="IPR024930">
    <property type="entry name" value="Skp_dom_sf"/>
</dbReference>
<sequence length="198" mass="21507">MRLRFVPSSNPVKACATLCYAALFVTGQPSATIAQQTSAQSGLERGSIVSAVLTIDSERLFLESAFGQRVAAEVEEQGEQIATENRRIEAELEAEEKRLTDLRATMAPEEFRALANEFDEKVQRTRTAQAAKGRALNELLEKEREVFLAAAAPVMERLMSDAGATVILEQRSVFVSASAIEITDDAIALLDETLGSGE</sequence>
<name>A0A7W6M8M3_9RHOB</name>
<comment type="caution">
    <text evidence="2">The sequence shown here is derived from an EMBL/GenBank/DDBJ whole genome shotgun (WGS) entry which is preliminary data.</text>
</comment>
<evidence type="ECO:0000313" key="3">
    <source>
        <dbReference type="Proteomes" id="UP000565745"/>
    </source>
</evidence>
<dbReference type="Proteomes" id="UP000565745">
    <property type="component" value="Unassembled WGS sequence"/>
</dbReference>
<evidence type="ECO:0000313" key="2">
    <source>
        <dbReference type="EMBL" id="MBB4173672.1"/>
    </source>
</evidence>
<evidence type="ECO:0000256" key="1">
    <source>
        <dbReference type="SAM" id="Coils"/>
    </source>
</evidence>
<organism evidence="2 3">
    <name type="scientific">Sulfitobacter noctilucicola</name>
    <dbReference type="NCBI Taxonomy" id="1342301"/>
    <lineage>
        <taxon>Bacteria</taxon>
        <taxon>Pseudomonadati</taxon>
        <taxon>Pseudomonadota</taxon>
        <taxon>Alphaproteobacteria</taxon>
        <taxon>Rhodobacterales</taxon>
        <taxon>Roseobacteraceae</taxon>
        <taxon>Sulfitobacter</taxon>
    </lineage>
</organism>
<dbReference type="Gene3D" id="3.30.910.20">
    <property type="entry name" value="Skp domain"/>
    <property type="match status" value="1"/>
</dbReference>
<dbReference type="SMART" id="SM00935">
    <property type="entry name" value="OmpH"/>
    <property type="match status" value="1"/>
</dbReference>
<keyword evidence="1" id="KW-0175">Coiled coil</keyword>
<dbReference type="GO" id="GO:0051082">
    <property type="term" value="F:unfolded protein binding"/>
    <property type="evidence" value="ECO:0007669"/>
    <property type="project" value="InterPro"/>
</dbReference>